<dbReference type="InterPro" id="IPR011042">
    <property type="entry name" value="6-blade_b-propeller_TolB-like"/>
</dbReference>
<dbReference type="Pfam" id="PF08450">
    <property type="entry name" value="SGL"/>
    <property type="match status" value="1"/>
</dbReference>
<protein>
    <submittedName>
        <fullName evidence="3">SMP-30/gluconolactonase/LRE family protein</fullName>
    </submittedName>
</protein>
<name>A0ABS6KB99_9FIRM</name>
<evidence type="ECO:0000259" key="2">
    <source>
        <dbReference type="Pfam" id="PF08450"/>
    </source>
</evidence>
<evidence type="ECO:0000313" key="4">
    <source>
        <dbReference type="Proteomes" id="UP001314681"/>
    </source>
</evidence>
<dbReference type="RefSeq" id="WP_238727137.1">
    <property type="nucleotide sequence ID" value="NZ_JAHQCX010000013.1"/>
</dbReference>
<evidence type="ECO:0000256" key="1">
    <source>
        <dbReference type="ARBA" id="ARBA00008853"/>
    </source>
</evidence>
<dbReference type="InterPro" id="IPR013658">
    <property type="entry name" value="SGL"/>
</dbReference>
<dbReference type="SUPFAM" id="SSF63829">
    <property type="entry name" value="Calcium-dependent phosphotriesterase"/>
    <property type="match status" value="1"/>
</dbReference>
<dbReference type="PANTHER" id="PTHR10907:SF47">
    <property type="entry name" value="REGUCALCIN"/>
    <property type="match status" value="1"/>
</dbReference>
<evidence type="ECO:0000313" key="3">
    <source>
        <dbReference type="EMBL" id="MBU9727791.1"/>
    </source>
</evidence>
<gene>
    <name evidence="3" type="ORF">KTH90_17415</name>
</gene>
<dbReference type="InterPro" id="IPR005511">
    <property type="entry name" value="SMP-30"/>
</dbReference>
<dbReference type="PANTHER" id="PTHR10907">
    <property type="entry name" value="REGUCALCIN"/>
    <property type="match status" value="1"/>
</dbReference>
<reference evidence="3 4" key="1">
    <citation type="submission" date="2021-06" db="EMBL/GenBank/DDBJ databases">
        <title>Description of novel taxa of the family Lachnospiraceae.</title>
        <authorList>
            <person name="Chaplin A.V."/>
            <person name="Sokolova S.R."/>
            <person name="Pikina A.P."/>
            <person name="Korzhanova M."/>
            <person name="Belova V."/>
            <person name="Korostin D."/>
            <person name="Efimov B.A."/>
        </authorList>
    </citation>
    <scope>NUCLEOTIDE SEQUENCE [LARGE SCALE GENOMIC DNA]</scope>
    <source>
        <strain evidence="3 4">ASD4241</strain>
    </source>
</reference>
<sequence length="291" mass="32583">MSDIMCIPCPDIQLGESPVWSYEENCLYFIDITGKRSCRIDWSTKELYSTPLPKIPGCLVLTDKNTLLYGLEDGIYDEKLIRHCSRDPASGKRFNDGKAGPDGKLYVGTISGERKGFLYRMEGELKPVIQNVGVSNGLDWSLDEKTMYYCDTASGTVSAYYFPEMRYKKLILRVDSGRGRPDGLCVDVQGMIWLAVWGIGQVWRIHPEEGKVMRIWQFPARNITCPVFGGKNMQELIVTSARVQQEKMQGNNEADKGRDKGGSIFTVIPGICGRRAYRVTGRSKCGCTGGK</sequence>
<organism evidence="3 4">
    <name type="scientific">Diplocloster modestus</name>
    <dbReference type="NCBI Taxonomy" id="2850322"/>
    <lineage>
        <taxon>Bacteria</taxon>
        <taxon>Bacillati</taxon>
        <taxon>Bacillota</taxon>
        <taxon>Clostridia</taxon>
        <taxon>Lachnospirales</taxon>
        <taxon>Lachnospiraceae</taxon>
        <taxon>Diplocloster</taxon>
    </lineage>
</organism>
<proteinExistence type="inferred from homology"/>
<keyword evidence="4" id="KW-1185">Reference proteome</keyword>
<comment type="similarity">
    <text evidence="1">Belongs to the SMP-30/CGR1 family.</text>
</comment>
<dbReference type="Proteomes" id="UP001314681">
    <property type="component" value="Unassembled WGS sequence"/>
</dbReference>
<feature type="domain" description="SMP-30/Gluconolactonase/LRE-like region" evidence="2">
    <location>
        <begin position="14"/>
        <end position="242"/>
    </location>
</feature>
<dbReference type="Gene3D" id="2.120.10.30">
    <property type="entry name" value="TolB, C-terminal domain"/>
    <property type="match status" value="1"/>
</dbReference>
<dbReference type="EMBL" id="JAHQCX010000013">
    <property type="protein sequence ID" value="MBU9727791.1"/>
    <property type="molecule type" value="Genomic_DNA"/>
</dbReference>
<comment type="caution">
    <text evidence="3">The sequence shown here is derived from an EMBL/GenBank/DDBJ whole genome shotgun (WGS) entry which is preliminary data.</text>
</comment>
<accession>A0ABS6KB99</accession>
<dbReference type="PRINTS" id="PR01790">
    <property type="entry name" value="SMP30FAMILY"/>
</dbReference>